<dbReference type="EMBL" id="SIRE01000027">
    <property type="protein sequence ID" value="TBL71220.1"/>
    <property type="molecule type" value="Genomic_DNA"/>
</dbReference>
<keyword evidence="1" id="KW-1133">Transmembrane helix</keyword>
<evidence type="ECO:0000256" key="1">
    <source>
        <dbReference type="SAM" id="Phobius"/>
    </source>
</evidence>
<dbReference type="AlphaFoldDB" id="A0A4Q9DG91"/>
<accession>A0A4Q9DG91</accession>
<gene>
    <name evidence="2" type="ORF">EYB31_31090</name>
</gene>
<keyword evidence="1" id="KW-0472">Membrane</keyword>
<evidence type="ECO:0000313" key="3">
    <source>
        <dbReference type="Proteomes" id="UP000293142"/>
    </source>
</evidence>
<dbReference type="OrthoDB" id="2939921at2"/>
<feature type="transmembrane region" description="Helical" evidence="1">
    <location>
        <begin position="32"/>
        <end position="51"/>
    </location>
</feature>
<keyword evidence="1" id="KW-0812">Transmembrane</keyword>
<keyword evidence="3" id="KW-1185">Reference proteome</keyword>
<protein>
    <submittedName>
        <fullName evidence="2">Uncharacterized protein</fullName>
    </submittedName>
</protein>
<name>A0A4Q9DG91_9BACL</name>
<proteinExistence type="predicted"/>
<organism evidence="2 3">
    <name type="scientific">Paenibacillus thalictri</name>
    <dbReference type="NCBI Taxonomy" id="2527873"/>
    <lineage>
        <taxon>Bacteria</taxon>
        <taxon>Bacillati</taxon>
        <taxon>Bacillota</taxon>
        <taxon>Bacilli</taxon>
        <taxon>Bacillales</taxon>
        <taxon>Paenibacillaceae</taxon>
        <taxon>Paenibacillus</taxon>
    </lineage>
</organism>
<sequence length="80" mass="9142">MYGKLACFLLLACAMLIHDIPKCKQATRHDRLAYILILAPLLYLGIVFIWGKSWPNLDTLFNLFAPPARQIVRWLDPAST</sequence>
<dbReference type="Proteomes" id="UP000293142">
    <property type="component" value="Unassembled WGS sequence"/>
</dbReference>
<dbReference type="RefSeq" id="WP_131017399.1">
    <property type="nucleotide sequence ID" value="NZ_SIRE01000027.1"/>
</dbReference>
<reference evidence="2 3" key="1">
    <citation type="submission" date="2019-02" db="EMBL/GenBank/DDBJ databases">
        <title>Paenibacillus sp. nov., isolated from surface-sterilized tissue of Thalictrum simplex L.</title>
        <authorList>
            <person name="Tuo L."/>
        </authorList>
    </citation>
    <scope>NUCLEOTIDE SEQUENCE [LARGE SCALE GENOMIC DNA]</scope>
    <source>
        <strain evidence="2 3">N2SHLJ1</strain>
    </source>
</reference>
<evidence type="ECO:0000313" key="2">
    <source>
        <dbReference type="EMBL" id="TBL71220.1"/>
    </source>
</evidence>
<comment type="caution">
    <text evidence="2">The sequence shown here is derived from an EMBL/GenBank/DDBJ whole genome shotgun (WGS) entry which is preliminary data.</text>
</comment>